<feature type="chain" id="PRO_5044629441" description="Tetratricopeptide repeat and J domain-containing co-chaperone DNJ1" evidence="9">
    <location>
        <begin position="23"/>
        <end position="522"/>
    </location>
</feature>
<dbReference type="InterPro" id="IPR011990">
    <property type="entry name" value="TPR-like_helical_dom_sf"/>
</dbReference>
<keyword evidence="3" id="KW-0677">Repeat</keyword>
<comment type="subcellular location">
    <subcellularLocation>
        <location evidence="1">Endoplasmic reticulum lumen</location>
    </subcellularLocation>
</comment>
<keyword evidence="5" id="KW-0256">Endoplasmic reticulum</keyword>
<dbReference type="CDD" id="cd06257">
    <property type="entry name" value="DnaJ"/>
    <property type="match status" value="1"/>
</dbReference>
<evidence type="ECO:0000256" key="9">
    <source>
        <dbReference type="SAM" id="SignalP"/>
    </source>
</evidence>
<gene>
    <name evidence="11 13" type="ORF">BDZ99DRAFT_436301</name>
</gene>
<feature type="repeat" description="TPR" evidence="7">
    <location>
        <begin position="68"/>
        <end position="101"/>
    </location>
</feature>
<dbReference type="Proteomes" id="UP000504636">
    <property type="component" value="Unplaced"/>
</dbReference>
<dbReference type="InterPro" id="IPR051727">
    <property type="entry name" value="DnaJ_C3_Co-chaperones"/>
</dbReference>
<evidence type="ECO:0000256" key="7">
    <source>
        <dbReference type="PROSITE-ProRule" id="PRU00339"/>
    </source>
</evidence>
<evidence type="ECO:0000313" key="11">
    <source>
        <dbReference type="EMBL" id="KAF2813800.1"/>
    </source>
</evidence>
<dbReference type="Pfam" id="PF00226">
    <property type="entry name" value="DnaJ"/>
    <property type="match status" value="1"/>
</dbReference>
<dbReference type="SMART" id="SM00028">
    <property type="entry name" value="TPR"/>
    <property type="match status" value="4"/>
</dbReference>
<dbReference type="SUPFAM" id="SSF48452">
    <property type="entry name" value="TPR-like"/>
    <property type="match status" value="3"/>
</dbReference>
<dbReference type="SUPFAM" id="SSF46565">
    <property type="entry name" value="Chaperone J-domain"/>
    <property type="match status" value="1"/>
</dbReference>
<evidence type="ECO:0000259" key="10">
    <source>
        <dbReference type="PROSITE" id="PS50076"/>
    </source>
</evidence>
<feature type="signal peptide" evidence="9">
    <location>
        <begin position="1"/>
        <end position="22"/>
    </location>
</feature>
<dbReference type="GO" id="GO:0034975">
    <property type="term" value="P:protein folding in endoplasmic reticulum"/>
    <property type="evidence" value="ECO:0007669"/>
    <property type="project" value="TreeGrafter"/>
</dbReference>
<protein>
    <recommendedName>
        <fullName evidence="6">Tetratricopeptide repeat and J domain-containing co-chaperone DNJ1</fullName>
    </recommendedName>
</protein>
<evidence type="ECO:0000313" key="12">
    <source>
        <dbReference type="Proteomes" id="UP000504636"/>
    </source>
</evidence>
<evidence type="ECO:0000256" key="4">
    <source>
        <dbReference type="ARBA" id="ARBA00022803"/>
    </source>
</evidence>
<dbReference type="GO" id="GO:0051787">
    <property type="term" value="F:misfolded protein binding"/>
    <property type="evidence" value="ECO:0007669"/>
    <property type="project" value="TreeGrafter"/>
</dbReference>
<dbReference type="Pfam" id="PF13181">
    <property type="entry name" value="TPR_8"/>
    <property type="match status" value="1"/>
</dbReference>
<dbReference type="InterPro" id="IPR036869">
    <property type="entry name" value="J_dom_sf"/>
</dbReference>
<reference evidence="13" key="3">
    <citation type="submission" date="2025-04" db="UniProtKB">
        <authorList>
            <consortium name="RefSeq"/>
        </authorList>
    </citation>
    <scope>IDENTIFICATION</scope>
    <source>
        <strain evidence="13">CBS 304.34</strain>
    </source>
</reference>
<feature type="region of interest" description="Disordered" evidence="8">
    <location>
        <begin position="466"/>
        <end position="522"/>
    </location>
</feature>
<keyword evidence="4 7" id="KW-0802">TPR repeat</keyword>
<evidence type="ECO:0000313" key="13">
    <source>
        <dbReference type="RefSeq" id="XP_033580764.1"/>
    </source>
</evidence>
<keyword evidence="2 9" id="KW-0732">Signal</keyword>
<dbReference type="GO" id="GO:0051087">
    <property type="term" value="F:protein-folding chaperone binding"/>
    <property type="evidence" value="ECO:0007669"/>
    <property type="project" value="TreeGrafter"/>
</dbReference>
<accession>A0A6A6YYF6</accession>
<feature type="domain" description="J" evidence="10">
    <location>
        <begin position="404"/>
        <end position="473"/>
    </location>
</feature>
<dbReference type="PROSITE" id="PS50005">
    <property type="entry name" value="TPR"/>
    <property type="match status" value="1"/>
</dbReference>
<evidence type="ECO:0000256" key="2">
    <source>
        <dbReference type="ARBA" id="ARBA00022729"/>
    </source>
</evidence>
<dbReference type="PROSITE" id="PS50076">
    <property type="entry name" value="DNAJ_2"/>
    <property type="match status" value="1"/>
</dbReference>
<dbReference type="AlphaFoldDB" id="A0A6A6YYF6"/>
<sequence>MILPLTSLALGAILLSSPLVAALSPSDIPADTPVAQLLKSATANLAAGNAQDALVYFDQAVTRDPRNYLTLFKRGAAYLSLGKNQQAQHDFDKVLELQPGFEGALVQRAKIKSRSGNWAAARKDYEAAGKLGGEEIATLEEAQAAALLAVEAAERGDWEACVAQAGVAIIVAGTASDLRRLRSRCRFERGEVMEGVSDLQHLLQINSGSTEPYLKISTMTFYALGETEKGLQEIRKCFQSDPDSKACMKVMKREKAIEKQLKKLKQFMERRQFVSATKLLVPSGEDIGLLADVKEDIKSYKDQDIIHKSSPDGLYTTLVEMTCEAYVESNNNKKAQPYCAEALSLNPTSLYGLLSQARKQLDADDFEGAIRTLNEAKEHHQSNGKIQEQLQKAHLELKKSKQKDYYKVLGVPRDADERTIKRAWRDHTKKFHPDKAPAHGIAPEEAQTKMAAINEAYEILSDPELKARFDNGDDPNNPEQQQGHPFQGSPFGQGQGGQQFMFRQGGGGFKFQQGGFNFPGGF</sequence>
<evidence type="ECO:0000256" key="3">
    <source>
        <dbReference type="ARBA" id="ARBA00022737"/>
    </source>
</evidence>
<dbReference type="InterPro" id="IPR001623">
    <property type="entry name" value="DnaJ_domain"/>
</dbReference>
<dbReference type="InterPro" id="IPR019734">
    <property type="entry name" value="TPR_rpt"/>
</dbReference>
<evidence type="ECO:0000256" key="5">
    <source>
        <dbReference type="ARBA" id="ARBA00022824"/>
    </source>
</evidence>
<dbReference type="GO" id="GO:0005788">
    <property type="term" value="C:endoplasmic reticulum lumen"/>
    <property type="evidence" value="ECO:0007669"/>
    <property type="project" value="UniProtKB-SubCell"/>
</dbReference>
<dbReference type="RefSeq" id="XP_033580764.1">
    <property type="nucleotide sequence ID" value="XM_033717533.1"/>
</dbReference>
<dbReference type="PANTHER" id="PTHR44140">
    <property type="entry name" value="LD25575P"/>
    <property type="match status" value="1"/>
</dbReference>
<evidence type="ECO:0000256" key="1">
    <source>
        <dbReference type="ARBA" id="ARBA00004319"/>
    </source>
</evidence>
<organism evidence="11">
    <name type="scientific">Mytilinidion resinicola</name>
    <dbReference type="NCBI Taxonomy" id="574789"/>
    <lineage>
        <taxon>Eukaryota</taxon>
        <taxon>Fungi</taxon>
        <taxon>Dikarya</taxon>
        <taxon>Ascomycota</taxon>
        <taxon>Pezizomycotina</taxon>
        <taxon>Dothideomycetes</taxon>
        <taxon>Pleosporomycetidae</taxon>
        <taxon>Mytilinidiales</taxon>
        <taxon>Mytilinidiaceae</taxon>
        <taxon>Mytilinidion</taxon>
    </lineage>
</organism>
<dbReference type="OrthoDB" id="1726119at2759"/>
<dbReference type="PRINTS" id="PR00625">
    <property type="entry name" value="JDOMAIN"/>
</dbReference>
<dbReference type="Gene3D" id="1.25.40.10">
    <property type="entry name" value="Tetratricopeptide repeat domain"/>
    <property type="match status" value="1"/>
</dbReference>
<name>A0A6A6YYF6_9PEZI</name>
<feature type="compositionally biased region" description="Low complexity" evidence="8">
    <location>
        <begin position="480"/>
        <end position="490"/>
    </location>
</feature>
<dbReference type="SMART" id="SM00271">
    <property type="entry name" value="DnaJ"/>
    <property type="match status" value="1"/>
</dbReference>
<dbReference type="Gene3D" id="1.10.287.110">
    <property type="entry name" value="DnaJ domain"/>
    <property type="match status" value="1"/>
</dbReference>
<evidence type="ECO:0000256" key="6">
    <source>
        <dbReference type="ARBA" id="ARBA00073740"/>
    </source>
</evidence>
<dbReference type="PANTHER" id="PTHR44140:SF2">
    <property type="entry name" value="LD25575P"/>
    <property type="match status" value="1"/>
</dbReference>
<dbReference type="GeneID" id="54458426"/>
<reference evidence="13" key="2">
    <citation type="submission" date="2020-04" db="EMBL/GenBank/DDBJ databases">
        <authorList>
            <consortium name="NCBI Genome Project"/>
        </authorList>
    </citation>
    <scope>NUCLEOTIDE SEQUENCE</scope>
    <source>
        <strain evidence="13">CBS 304.34</strain>
    </source>
</reference>
<evidence type="ECO:0000256" key="8">
    <source>
        <dbReference type="SAM" id="MobiDB-lite"/>
    </source>
</evidence>
<proteinExistence type="predicted"/>
<dbReference type="FunFam" id="1.25.40.10:FF:000224">
    <property type="entry name" value="DnaJ and TPR domain protein"/>
    <property type="match status" value="1"/>
</dbReference>
<dbReference type="EMBL" id="MU003695">
    <property type="protein sequence ID" value="KAF2813800.1"/>
    <property type="molecule type" value="Genomic_DNA"/>
</dbReference>
<keyword evidence="12" id="KW-1185">Reference proteome</keyword>
<reference evidence="11 13" key="1">
    <citation type="journal article" date="2020" name="Stud. Mycol.">
        <title>101 Dothideomycetes genomes: a test case for predicting lifestyles and emergence of pathogens.</title>
        <authorList>
            <person name="Haridas S."/>
            <person name="Albert R."/>
            <person name="Binder M."/>
            <person name="Bloem J."/>
            <person name="Labutti K."/>
            <person name="Salamov A."/>
            <person name="Andreopoulos B."/>
            <person name="Baker S."/>
            <person name="Barry K."/>
            <person name="Bills G."/>
            <person name="Bluhm B."/>
            <person name="Cannon C."/>
            <person name="Castanera R."/>
            <person name="Culley D."/>
            <person name="Daum C."/>
            <person name="Ezra D."/>
            <person name="Gonzalez J."/>
            <person name="Henrissat B."/>
            <person name="Kuo A."/>
            <person name="Liang C."/>
            <person name="Lipzen A."/>
            <person name="Lutzoni F."/>
            <person name="Magnuson J."/>
            <person name="Mondo S."/>
            <person name="Nolan M."/>
            <person name="Ohm R."/>
            <person name="Pangilinan J."/>
            <person name="Park H.-J."/>
            <person name="Ramirez L."/>
            <person name="Alfaro M."/>
            <person name="Sun H."/>
            <person name="Tritt A."/>
            <person name="Yoshinaga Y."/>
            <person name="Zwiers L.-H."/>
            <person name="Turgeon B."/>
            <person name="Goodwin S."/>
            <person name="Spatafora J."/>
            <person name="Crous P."/>
            <person name="Grigoriev I."/>
        </authorList>
    </citation>
    <scope>NUCLEOTIDE SEQUENCE</scope>
    <source>
        <strain evidence="11 13">CBS 304.34</strain>
    </source>
</reference>
<dbReference type="FunFam" id="1.10.287.110:FF:000083">
    <property type="entry name" value="DnaJ and TPR domain protein"/>
    <property type="match status" value="1"/>
</dbReference>